<evidence type="ECO:0000313" key="3">
    <source>
        <dbReference type="Proteomes" id="UP000283841"/>
    </source>
</evidence>
<comment type="caution">
    <text evidence="2">The sequence shown here is derived from an EMBL/GenBank/DDBJ whole genome shotgun (WGS) entry which is preliminary data.</text>
</comment>
<feature type="compositionally biased region" description="Polar residues" evidence="1">
    <location>
        <begin position="436"/>
        <end position="448"/>
    </location>
</feature>
<dbReference type="AlphaFoldDB" id="A0A443I6E2"/>
<keyword evidence="3" id="KW-1185">Reference proteome</keyword>
<dbReference type="EMBL" id="RCNU01000001">
    <property type="protein sequence ID" value="RWQ99644.1"/>
    <property type="molecule type" value="Genomic_DNA"/>
</dbReference>
<dbReference type="PANTHER" id="PTHR35361:SF1">
    <property type="entry name" value="OS08G0443700 PROTEIN"/>
    <property type="match status" value="1"/>
</dbReference>
<organism evidence="2 3">
    <name type="scientific">Byssochlamys spectabilis</name>
    <name type="common">Paecilomyces variotii</name>
    <dbReference type="NCBI Taxonomy" id="264951"/>
    <lineage>
        <taxon>Eukaryota</taxon>
        <taxon>Fungi</taxon>
        <taxon>Dikarya</taxon>
        <taxon>Ascomycota</taxon>
        <taxon>Pezizomycotina</taxon>
        <taxon>Eurotiomycetes</taxon>
        <taxon>Eurotiomycetidae</taxon>
        <taxon>Eurotiales</taxon>
        <taxon>Thermoascaceae</taxon>
        <taxon>Paecilomyces</taxon>
    </lineage>
</organism>
<name>A0A443I6E2_BYSSP</name>
<feature type="compositionally biased region" description="Polar residues" evidence="1">
    <location>
        <begin position="364"/>
        <end position="379"/>
    </location>
</feature>
<gene>
    <name evidence="2" type="ORF">C8Q69DRAFT_31735</name>
</gene>
<dbReference type="GO" id="GO:0016071">
    <property type="term" value="P:mRNA metabolic process"/>
    <property type="evidence" value="ECO:0007669"/>
    <property type="project" value="UniProtKB-ARBA"/>
</dbReference>
<dbReference type="GeneID" id="39596599"/>
<proteinExistence type="predicted"/>
<evidence type="ECO:0000313" key="2">
    <source>
        <dbReference type="EMBL" id="RWQ99644.1"/>
    </source>
</evidence>
<protein>
    <recommendedName>
        <fullName evidence="4">Proteophosphoglycan 5</fullName>
    </recommendedName>
</protein>
<sequence length="480" mass="51273">MSTQTPPTPKGQRNGRRQQKKNFTPSQPKSIPLRTPPASPPQTSSPGIVAADYRNDINGAASKKKNNGRSAKKQRDFSKPPSSPAPNRPNGHRHTSSQPNVVSPSQLKDSPHYAGPTFHASPAPSALPMPSFFSKSVPDSDLAPPLELDADSPELDHVTEATPSKPKPRNPCSDEGRESSPLDFLFKAAVEARERSQRSPEAYKGQGSPYNSYSNAYPAQRTPDASSGGIFPLELEGSESHSMAIGPSFATPYRDRMNALRSGESPSQSAADLDEAQRRAKTQALKNLLLNPRPQRPASASPFVRTQPNVPNGPSTLSPNAGHRNGPIRTTSGPPTPVSFSNYDPNKTNTAYGSPNGVRYQYMPSLSGSAQKNRASSSALRREVTPPRAANSVMLSSGASPSPAPSNKAGYLNNRGSPYAYGYGSPTAPRAVPSRDASSNPSTNGSTKLDTKRMEDDLRRILKLDMASGLRSNEVQSSLA</sequence>
<feature type="compositionally biased region" description="Polar residues" evidence="1">
    <location>
        <begin position="328"/>
        <end position="353"/>
    </location>
</feature>
<dbReference type="VEuPathDB" id="FungiDB:C8Q69DRAFT_31735"/>
<feature type="compositionally biased region" description="Low complexity" evidence="1">
    <location>
        <begin position="120"/>
        <end position="134"/>
    </location>
</feature>
<evidence type="ECO:0000256" key="1">
    <source>
        <dbReference type="SAM" id="MobiDB-lite"/>
    </source>
</evidence>
<feature type="compositionally biased region" description="Polar residues" evidence="1">
    <location>
        <begin position="96"/>
        <end position="108"/>
    </location>
</feature>
<dbReference type="Pfam" id="PF15365">
    <property type="entry name" value="PNRC"/>
    <property type="match status" value="1"/>
</dbReference>
<evidence type="ECO:0008006" key="4">
    <source>
        <dbReference type="Google" id="ProtNLM"/>
    </source>
</evidence>
<feature type="compositionally biased region" description="Basic residues" evidence="1">
    <location>
        <begin position="62"/>
        <end position="72"/>
    </location>
</feature>
<reference evidence="2 3" key="1">
    <citation type="journal article" date="2018" name="Front. Microbiol.">
        <title>Genomic and genetic insights into a cosmopolitan fungus, Paecilomyces variotii (Eurotiales).</title>
        <authorList>
            <person name="Urquhart A.S."/>
            <person name="Mondo S.J."/>
            <person name="Makela M.R."/>
            <person name="Hane J.K."/>
            <person name="Wiebenga A."/>
            <person name="He G."/>
            <person name="Mihaltcheva S."/>
            <person name="Pangilinan J."/>
            <person name="Lipzen A."/>
            <person name="Barry K."/>
            <person name="de Vries R.P."/>
            <person name="Grigoriev I.V."/>
            <person name="Idnurm A."/>
        </authorList>
    </citation>
    <scope>NUCLEOTIDE SEQUENCE [LARGE SCALE GENOMIC DNA]</scope>
    <source>
        <strain evidence="2 3">CBS 101075</strain>
    </source>
</reference>
<feature type="compositionally biased region" description="Polar residues" evidence="1">
    <location>
        <begin position="208"/>
        <end position="217"/>
    </location>
</feature>
<accession>A0A443I6E2</accession>
<feature type="region of interest" description="Disordered" evidence="1">
    <location>
        <begin position="1"/>
        <end position="454"/>
    </location>
</feature>
<dbReference type="PANTHER" id="PTHR35361">
    <property type="entry name" value="OS08G0443700 PROTEIN"/>
    <property type="match status" value="1"/>
</dbReference>
<dbReference type="InterPro" id="IPR028322">
    <property type="entry name" value="PNRC-like_rgn"/>
</dbReference>
<feature type="compositionally biased region" description="Polar residues" evidence="1">
    <location>
        <begin position="304"/>
        <end position="319"/>
    </location>
</feature>
<dbReference type="Proteomes" id="UP000283841">
    <property type="component" value="Unassembled WGS sequence"/>
</dbReference>
<dbReference type="RefSeq" id="XP_028489289.1">
    <property type="nucleotide sequence ID" value="XM_028627322.1"/>
</dbReference>